<dbReference type="PANTHER" id="PTHR23427">
    <property type="entry name" value="SURFEIT LOCUS PROTEIN"/>
    <property type="match status" value="1"/>
</dbReference>
<keyword evidence="8" id="KW-1185">Reference proteome</keyword>
<keyword evidence="4 6" id="KW-1133">Transmembrane helix</keyword>
<dbReference type="InterPro" id="IPR045214">
    <property type="entry name" value="Surf1/Surf4"/>
</dbReference>
<evidence type="ECO:0000256" key="6">
    <source>
        <dbReference type="RuleBase" id="RU363076"/>
    </source>
</evidence>
<keyword evidence="6" id="KW-1003">Cell membrane</keyword>
<gene>
    <name evidence="7" type="ORF">IGS67_05115</name>
</gene>
<name>A0ABR9DSE0_9MICO</name>
<proteinExistence type="inferred from homology"/>
<dbReference type="InterPro" id="IPR002994">
    <property type="entry name" value="Surf1/Shy1"/>
</dbReference>
<evidence type="ECO:0000256" key="2">
    <source>
        <dbReference type="ARBA" id="ARBA00007165"/>
    </source>
</evidence>
<comment type="caution">
    <text evidence="6">Lacks conserved residue(s) required for the propagation of feature annotation.</text>
</comment>
<dbReference type="PANTHER" id="PTHR23427:SF2">
    <property type="entry name" value="SURFEIT LOCUS PROTEIN 1"/>
    <property type="match status" value="1"/>
</dbReference>
<dbReference type="Pfam" id="PF02104">
    <property type="entry name" value="SURF1"/>
    <property type="match status" value="1"/>
</dbReference>
<evidence type="ECO:0000256" key="5">
    <source>
        <dbReference type="ARBA" id="ARBA00023136"/>
    </source>
</evidence>
<comment type="similarity">
    <text evidence="2 6">Belongs to the SURF1 family.</text>
</comment>
<organism evidence="7 8">
    <name type="scientific">Flavimobilis rhizosphaerae</name>
    <dbReference type="NCBI Taxonomy" id="2775421"/>
    <lineage>
        <taxon>Bacteria</taxon>
        <taxon>Bacillati</taxon>
        <taxon>Actinomycetota</taxon>
        <taxon>Actinomycetes</taxon>
        <taxon>Micrococcales</taxon>
        <taxon>Jonesiaceae</taxon>
        <taxon>Flavimobilis</taxon>
    </lineage>
</organism>
<comment type="subcellular location">
    <subcellularLocation>
        <location evidence="6">Cell membrane</location>
        <topology evidence="6">Multi-pass membrane protein</topology>
    </subcellularLocation>
    <subcellularLocation>
        <location evidence="1">Membrane</location>
    </subcellularLocation>
</comment>
<protein>
    <recommendedName>
        <fullName evidence="6">SURF1-like protein</fullName>
    </recommendedName>
</protein>
<evidence type="ECO:0000313" key="8">
    <source>
        <dbReference type="Proteomes" id="UP000642107"/>
    </source>
</evidence>
<keyword evidence="3 6" id="KW-0812">Transmembrane</keyword>
<accession>A0ABR9DSE0</accession>
<evidence type="ECO:0000256" key="1">
    <source>
        <dbReference type="ARBA" id="ARBA00004370"/>
    </source>
</evidence>
<dbReference type="Proteomes" id="UP000642107">
    <property type="component" value="Unassembled WGS sequence"/>
</dbReference>
<feature type="transmembrane region" description="Helical" evidence="6">
    <location>
        <begin position="212"/>
        <end position="230"/>
    </location>
</feature>
<comment type="caution">
    <text evidence="7">The sequence shown here is derived from an EMBL/GenBank/DDBJ whole genome shotgun (WGS) entry which is preliminary data.</text>
</comment>
<keyword evidence="5 6" id="KW-0472">Membrane</keyword>
<sequence length="254" mass="26609">MFIVMIAAVAVCANLGVWQLSRAYERGAQAEQHRLDELSQAGPRALADVLVPQRAFPGAAVGASVTVTGTFETDQLLVSGRAADGATGYLVLTPLRVSDDGSGGASWADLSGAPVIPVVRGWVATPDDAPAAPSGEVTVTGYLQSSEAVGVGIVTDGITDSISSGQLANRWGGPIYSGYLVASATDPADSEALTLLPRPTVQGGEGVNLQNLFYALQWWIFGLFAVGLWVQMLRDEARTGRDPDAFAGWEQFRD</sequence>
<reference evidence="7 8" key="1">
    <citation type="submission" date="2020-09" db="EMBL/GenBank/DDBJ databases">
        <title>Flavimobilis rhizosphaerae sp. nov., isolated from rhizosphere soil of Spartina alterniflora.</title>
        <authorList>
            <person name="Hanqin C."/>
        </authorList>
    </citation>
    <scope>NUCLEOTIDE SEQUENCE [LARGE SCALE GENOMIC DNA]</scope>
    <source>
        <strain evidence="7 8">GY 10621</strain>
    </source>
</reference>
<evidence type="ECO:0000313" key="7">
    <source>
        <dbReference type="EMBL" id="MBD9698875.1"/>
    </source>
</evidence>
<dbReference type="CDD" id="cd06662">
    <property type="entry name" value="SURF1"/>
    <property type="match status" value="1"/>
</dbReference>
<evidence type="ECO:0000256" key="4">
    <source>
        <dbReference type="ARBA" id="ARBA00022989"/>
    </source>
</evidence>
<evidence type="ECO:0000256" key="3">
    <source>
        <dbReference type="ARBA" id="ARBA00022692"/>
    </source>
</evidence>
<dbReference type="PROSITE" id="PS50895">
    <property type="entry name" value="SURF1"/>
    <property type="match status" value="1"/>
</dbReference>
<dbReference type="EMBL" id="JACZDF010000002">
    <property type="protein sequence ID" value="MBD9698875.1"/>
    <property type="molecule type" value="Genomic_DNA"/>
</dbReference>